<sequence length="87" mass="10025">MLENDQGVAVTVTAERYQDMIRNFLVPDMEEQGPENTWFQQYEATAHTALEEIQPQMLQDVMKNALKLTENCMANRGHHLADIVFQS</sequence>
<keyword evidence="2" id="KW-1185">Reference proteome</keyword>
<comment type="caution">
    <text evidence="1">The sequence shown here is derived from an EMBL/GenBank/DDBJ whole genome shotgun (WGS) entry which is preliminary data.</text>
</comment>
<gene>
    <name evidence="1" type="ORF">GWI33_020458</name>
</gene>
<evidence type="ECO:0000313" key="2">
    <source>
        <dbReference type="Proteomes" id="UP000625711"/>
    </source>
</evidence>
<evidence type="ECO:0000313" key="1">
    <source>
        <dbReference type="EMBL" id="KAF7266175.1"/>
    </source>
</evidence>
<organism evidence="1 2">
    <name type="scientific">Rhynchophorus ferrugineus</name>
    <name type="common">Red palm weevil</name>
    <name type="synonym">Curculio ferrugineus</name>
    <dbReference type="NCBI Taxonomy" id="354439"/>
    <lineage>
        <taxon>Eukaryota</taxon>
        <taxon>Metazoa</taxon>
        <taxon>Ecdysozoa</taxon>
        <taxon>Arthropoda</taxon>
        <taxon>Hexapoda</taxon>
        <taxon>Insecta</taxon>
        <taxon>Pterygota</taxon>
        <taxon>Neoptera</taxon>
        <taxon>Endopterygota</taxon>
        <taxon>Coleoptera</taxon>
        <taxon>Polyphaga</taxon>
        <taxon>Cucujiformia</taxon>
        <taxon>Curculionidae</taxon>
        <taxon>Dryophthorinae</taxon>
        <taxon>Rhynchophorus</taxon>
    </lineage>
</organism>
<dbReference type="EMBL" id="JAACXV010014559">
    <property type="protein sequence ID" value="KAF7266175.1"/>
    <property type="molecule type" value="Genomic_DNA"/>
</dbReference>
<dbReference type="Proteomes" id="UP000625711">
    <property type="component" value="Unassembled WGS sequence"/>
</dbReference>
<dbReference type="AlphaFoldDB" id="A0A834M454"/>
<dbReference type="OrthoDB" id="7946534at2759"/>
<name>A0A834M454_RHYFE</name>
<proteinExistence type="predicted"/>
<reference evidence="1" key="1">
    <citation type="submission" date="2020-08" db="EMBL/GenBank/DDBJ databases">
        <title>Genome sequencing and assembly of the red palm weevil Rhynchophorus ferrugineus.</title>
        <authorList>
            <person name="Dias G.B."/>
            <person name="Bergman C.M."/>
            <person name="Manee M."/>
        </authorList>
    </citation>
    <scope>NUCLEOTIDE SEQUENCE</scope>
    <source>
        <strain evidence="1">AA-2017</strain>
        <tissue evidence="1">Whole larva</tissue>
    </source>
</reference>
<protein>
    <submittedName>
        <fullName evidence="1">Uncharacterized protein</fullName>
    </submittedName>
</protein>
<accession>A0A834M454</accession>